<dbReference type="EMBL" id="VCAU01000014">
    <property type="protein sequence ID" value="KAF9892084.1"/>
    <property type="molecule type" value="Genomic_DNA"/>
</dbReference>
<dbReference type="Proteomes" id="UP001194746">
    <property type="component" value="Unassembled WGS sequence"/>
</dbReference>
<gene>
    <name evidence="1" type="ORF">FE257_002490</name>
</gene>
<reference evidence="1" key="1">
    <citation type="journal article" date="2019" name="Beilstein J. Org. Chem.">
        <title>Nanangenines: drimane sesquiterpenoids as the dominant metabolite cohort of a novel Australian fungus, Aspergillus nanangensis.</title>
        <authorList>
            <person name="Lacey H.J."/>
            <person name="Gilchrist C.L.M."/>
            <person name="Crombie A."/>
            <person name="Kalaitzis J.A."/>
            <person name="Vuong D."/>
            <person name="Rutledge P.J."/>
            <person name="Turner P."/>
            <person name="Pitt J.I."/>
            <person name="Lacey E."/>
            <person name="Chooi Y.H."/>
            <person name="Piggott A.M."/>
        </authorList>
    </citation>
    <scope>NUCLEOTIDE SEQUENCE</scope>
    <source>
        <strain evidence="1">MST-FP2251</strain>
    </source>
</reference>
<reference evidence="1" key="2">
    <citation type="submission" date="2020-02" db="EMBL/GenBank/DDBJ databases">
        <authorList>
            <person name="Gilchrist C.L.M."/>
            <person name="Chooi Y.-H."/>
        </authorList>
    </citation>
    <scope>NUCLEOTIDE SEQUENCE</scope>
    <source>
        <strain evidence="1">MST-FP2251</strain>
    </source>
</reference>
<protein>
    <submittedName>
        <fullName evidence="1">Uncharacterized protein</fullName>
    </submittedName>
</protein>
<organism evidence="1 2">
    <name type="scientific">Aspergillus nanangensis</name>
    <dbReference type="NCBI Taxonomy" id="2582783"/>
    <lineage>
        <taxon>Eukaryota</taxon>
        <taxon>Fungi</taxon>
        <taxon>Dikarya</taxon>
        <taxon>Ascomycota</taxon>
        <taxon>Pezizomycotina</taxon>
        <taxon>Eurotiomycetes</taxon>
        <taxon>Eurotiomycetidae</taxon>
        <taxon>Eurotiales</taxon>
        <taxon>Aspergillaceae</taxon>
        <taxon>Aspergillus</taxon>
        <taxon>Aspergillus subgen. Circumdati</taxon>
    </lineage>
</organism>
<dbReference type="AlphaFoldDB" id="A0AAD4CSV6"/>
<name>A0AAD4CSV6_ASPNN</name>
<sequence>MKLTSGGIASGRVIQIGPDVPMDGIPSTRAVAGSAAGRYGCISRKMFRLSTECFEQKPRKGS</sequence>
<evidence type="ECO:0000313" key="1">
    <source>
        <dbReference type="EMBL" id="KAF9892084.1"/>
    </source>
</evidence>
<comment type="caution">
    <text evidence="1">The sequence shown here is derived from an EMBL/GenBank/DDBJ whole genome shotgun (WGS) entry which is preliminary data.</text>
</comment>
<keyword evidence="2" id="KW-1185">Reference proteome</keyword>
<proteinExistence type="predicted"/>
<evidence type="ECO:0000313" key="2">
    <source>
        <dbReference type="Proteomes" id="UP001194746"/>
    </source>
</evidence>
<accession>A0AAD4CSV6</accession>